<evidence type="ECO:0000256" key="1">
    <source>
        <dbReference type="SAM" id="SignalP"/>
    </source>
</evidence>
<dbReference type="RefSeq" id="WP_198733117.1">
    <property type="nucleotide sequence ID" value="NZ_JAEINH010000004.1"/>
</dbReference>
<keyword evidence="1" id="KW-0732">Signal</keyword>
<dbReference type="Proteomes" id="UP000602087">
    <property type="component" value="Unassembled WGS sequence"/>
</dbReference>
<keyword evidence="3" id="KW-1185">Reference proteome</keyword>
<proteinExistence type="predicted"/>
<feature type="signal peptide" evidence="1">
    <location>
        <begin position="1"/>
        <end position="20"/>
    </location>
</feature>
<reference evidence="2" key="1">
    <citation type="submission" date="2020-12" db="EMBL/GenBank/DDBJ databases">
        <title>Sanguibacter suaedae sp. nov., isolated from Suaeda aralocaspica.</title>
        <authorList>
            <person name="Ma Q."/>
        </authorList>
    </citation>
    <scope>NUCLEOTIDE SEQUENCE</scope>
    <source>
        <strain evidence="2">YZGR15</strain>
    </source>
</reference>
<dbReference type="AlphaFoldDB" id="A0A934M9F9"/>
<protein>
    <submittedName>
        <fullName evidence="2">Uncharacterized protein</fullName>
    </submittedName>
</protein>
<gene>
    <name evidence="2" type="ORF">JAV76_05935</name>
</gene>
<dbReference type="EMBL" id="JAEINH010000004">
    <property type="protein sequence ID" value="MBI9114550.1"/>
    <property type="molecule type" value="Genomic_DNA"/>
</dbReference>
<organism evidence="2 3">
    <name type="scientific">Sanguibacter suaedae</name>
    <dbReference type="NCBI Taxonomy" id="2795737"/>
    <lineage>
        <taxon>Bacteria</taxon>
        <taxon>Bacillati</taxon>
        <taxon>Actinomycetota</taxon>
        <taxon>Actinomycetes</taxon>
        <taxon>Micrococcales</taxon>
        <taxon>Sanguibacteraceae</taxon>
        <taxon>Sanguibacter</taxon>
    </lineage>
</organism>
<sequence length="323" mass="34080">MSVAVLALLSAVVAAPPGEAAEAGGCKAGACPSQGYAGEGSISVVVTGTGVRTGGGTTTTTRTVPVQPRCWYQAYMSGAEYYTAWQEGGELWGRWQQGAIYQENFSRYDGYEAHKDDGEGRWFNSVCDSRSRGDETPSETWDAITAISESTPLAVFVPAGAEPPMPEVSVEVLRDVAADEMTLPDPVVGWNPRSETNDATVVGIDTWVWLEDPVTELYVTATAGTNSATVTASFETMTLSAPDTPPTTCTSPGTPWTDGARSDCTIAFARSSANRPTRTTPLTITTGWATSWTANGTDQGPLDTQTTTGQADIPVAEIQVIVE</sequence>
<comment type="caution">
    <text evidence="2">The sequence shown here is derived from an EMBL/GenBank/DDBJ whole genome shotgun (WGS) entry which is preliminary data.</text>
</comment>
<evidence type="ECO:0000313" key="2">
    <source>
        <dbReference type="EMBL" id="MBI9114550.1"/>
    </source>
</evidence>
<feature type="chain" id="PRO_5038118193" evidence="1">
    <location>
        <begin position="21"/>
        <end position="323"/>
    </location>
</feature>
<name>A0A934M9F9_9MICO</name>
<accession>A0A934M9F9</accession>
<evidence type="ECO:0000313" key="3">
    <source>
        <dbReference type="Proteomes" id="UP000602087"/>
    </source>
</evidence>